<feature type="transmembrane region" description="Helical" evidence="1">
    <location>
        <begin position="59"/>
        <end position="78"/>
    </location>
</feature>
<protein>
    <submittedName>
        <fullName evidence="2">Uncharacterized protein</fullName>
    </submittedName>
</protein>
<dbReference type="EMBL" id="UINC01001947">
    <property type="protein sequence ID" value="SUZ91095.1"/>
    <property type="molecule type" value="Genomic_DNA"/>
</dbReference>
<proteinExistence type="predicted"/>
<sequence>MGTLWFEFHDPQQSLITEYARDYYPAFDPAAHDFVIGGFLAGFALYLFTLLLRPWNRLLLLVVVAGTALYFFGPYIAYHTEDYVRYANPLLAQERAGLWFGHTTMLVFGSSLALGSYGIWQRRAMPITLSVILAIAVGYLHTGERVTTLEGGVRYGIGFLLYIELALAALKYENYVLQFQPAGATGNLLSTDERGVVQSTLASLMGHYGVHLAIMLSLTALLGGAILEINIWITNYTTGRIADSFELDSLYGIVFTAMAAFLLLAVLRMFAGPDYELDES</sequence>
<evidence type="ECO:0000256" key="1">
    <source>
        <dbReference type="SAM" id="Phobius"/>
    </source>
</evidence>
<feature type="transmembrane region" description="Helical" evidence="1">
    <location>
        <begin position="253"/>
        <end position="271"/>
    </location>
</feature>
<accession>A0A381RH08</accession>
<keyword evidence="1" id="KW-0472">Membrane</keyword>
<reference evidence="2" key="1">
    <citation type="submission" date="2018-05" db="EMBL/GenBank/DDBJ databases">
        <authorList>
            <person name="Lanie J.A."/>
            <person name="Ng W.-L."/>
            <person name="Kazmierczak K.M."/>
            <person name="Andrzejewski T.M."/>
            <person name="Davidsen T.M."/>
            <person name="Wayne K.J."/>
            <person name="Tettelin H."/>
            <person name="Glass J.I."/>
            <person name="Rusch D."/>
            <person name="Podicherti R."/>
            <person name="Tsui H.-C.T."/>
            <person name="Winkler M.E."/>
        </authorList>
    </citation>
    <scope>NUCLEOTIDE SEQUENCE</scope>
</reference>
<organism evidence="2">
    <name type="scientific">marine metagenome</name>
    <dbReference type="NCBI Taxonomy" id="408172"/>
    <lineage>
        <taxon>unclassified sequences</taxon>
        <taxon>metagenomes</taxon>
        <taxon>ecological metagenomes</taxon>
    </lineage>
</organism>
<keyword evidence="1" id="KW-0812">Transmembrane</keyword>
<gene>
    <name evidence="2" type="ORF">METZ01_LOCUS43949</name>
</gene>
<feature type="transmembrane region" description="Helical" evidence="1">
    <location>
        <begin position="208"/>
        <end position="233"/>
    </location>
</feature>
<feature type="transmembrane region" description="Helical" evidence="1">
    <location>
        <begin position="34"/>
        <end position="52"/>
    </location>
</feature>
<feature type="transmembrane region" description="Helical" evidence="1">
    <location>
        <begin position="98"/>
        <end position="117"/>
    </location>
</feature>
<name>A0A381RH08_9ZZZZ</name>
<evidence type="ECO:0000313" key="2">
    <source>
        <dbReference type="EMBL" id="SUZ91095.1"/>
    </source>
</evidence>
<dbReference type="AlphaFoldDB" id="A0A381RH08"/>
<feature type="transmembrane region" description="Helical" evidence="1">
    <location>
        <begin position="124"/>
        <end position="141"/>
    </location>
</feature>
<keyword evidence="1" id="KW-1133">Transmembrane helix</keyword>